<gene>
    <name evidence="4" type="ORF">KC19_VG289300</name>
</gene>
<sequence length="676" mass="73773">MADPGEDEDYDLKDEELVDFEGSDYGFESAEEVETVASEAPLPIIAIAEALALESAEIEDVRDGRADEVALQTPLVDVVDHTIKHRLPFKPDLEDGELDDAAMPEGSDPEAVANGGDNDGGENDRRERKRRNDRQVGERSIRCGNNYARRNIVEMALVHSRHLRGRGSEKMHGSQPNNYPRGTKGANAAPCQRVNSGPGIMGPGRPPISVEHRGNMTLRSINRGFPRLIGGVVFSGRLNQTENNMHSHIRDSRPVQEHILRHQRILQFAQEQVQHAQVQAAQAQAQVQVGVLAQAQAHAQVQHIHVQAQVHLANPGALRPALNSSTLHPIMGLDRTGGQVKASHTMMHLHVQSPDLNAQINFPRHFQDFGTRAPLGADLYAIRGSLWAPPLNQRRNEGRSVAPRQLNAWPPSSAVRHEILNMPAARGRARIQGQGQVISPFWVESPGGEILAGFSSPLEVISQTFPNNGTPGIAPEGVMALGTPKTRGSLPMIMPNHDAANRENISSKMVDIRPQVDSTWRTNGENHYKFGTLAPSSRNDNSSTVWANSSPGGQAGFKRSRENGMDRRHCSKPAPLTCVGNGTGIAGNNLIQLGGPVITSRVLSVSGFPENTSMAAVVEAFEKQGKILDFRKDENENAFLITFSSMAEAISAKRYLHRTILNGRQITVDYVAAFIV</sequence>
<feature type="region of interest" description="Disordered" evidence="2">
    <location>
        <begin position="164"/>
        <end position="188"/>
    </location>
</feature>
<dbReference type="SMART" id="SM00360">
    <property type="entry name" value="RRM"/>
    <property type="match status" value="1"/>
</dbReference>
<dbReference type="PROSITE" id="PS50102">
    <property type="entry name" value="RRM"/>
    <property type="match status" value="1"/>
</dbReference>
<keyword evidence="5" id="KW-1185">Reference proteome</keyword>
<evidence type="ECO:0000313" key="4">
    <source>
        <dbReference type="EMBL" id="KAG0574767.1"/>
    </source>
</evidence>
<name>A0A8T0HVE9_CERPU</name>
<accession>A0A8T0HVE9</accession>
<feature type="region of interest" description="Disordered" evidence="2">
    <location>
        <begin position="531"/>
        <end position="567"/>
    </location>
</feature>
<dbReference type="Proteomes" id="UP000822688">
    <property type="component" value="Chromosome V"/>
</dbReference>
<dbReference type="AlphaFoldDB" id="A0A8T0HVE9"/>
<evidence type="ECO:0000259" key="3">
    <source>
        <dbReference type="PROSITE" id="PS50102"/>
    </source>
</evidence>
<feature type="region of interest" description="Disordered" evidence="2">
    <location>
        <begin position="90"/>
        <end position="142"/>
    </location>
</feature>
<evidence type="ECO:0000313" key="5">
    <source>
        <dbReference type="Proteomes" id="UP000822688"/>
    </source>
</evidence>
<feature type="compositionally biased region" description="Polar residues" evidence="2">
    <location>
        <begin position="534"/>
        <end position="552"/>
    </location>
</feature>
<evidence type="ECO:0000256" key="2">
    <source>
        <dbReference type="SAM" id="MobiDB-lite"/>
    </source>
</evidence>
<reference evidence="4" key="1">
    <citation type="submission" date="2020-06" db="EMBL/GenBank/DDBJ databases">
        <title>WGS assembly of Ceratodon purpureus strain R40.</title>
        <authorList>
            <person name="Carey S.B."/>
            <person name="Jenkins J."/>
            <person name="Shu S."/>
            <person name="Lovell J.T."/>
            <person name="Sreedasyam A."/>
            <person name="Maumus F."/>
            <person name="Tiley G.P."/>
            <person name="Fernandez-Pozo N."/>
            <person name="Barry K."/>
            <person name="Chen C."/>
            <person name="Wang M."/>
            <person name="Lipzen A."/>
            <person name="Daum C."/>
            <person name="Saski C.A."/>
            <person name="Payton A.C."/>
            <person name="Mcbreen J.C."/>
            <person name="Conrad R.E."/>
            <person name="Kollar L.M."/>
            <person name="Olsson S."/>
            <person name="Huttunen S."/>
            <person name="Landis J.B."/>
            <person name="Wickett N.J."/>
            <person name="Johnson M.G."/>
            <person name="Rensing S.A."/>
            <person name="Grimwood J."/>
            <person name="Schmutz J."/>
            <person name="Mcdaniel S.F."/>
        </authorList>
    </citation>
    <scope>NUCLEOTIDE SEQUENCE</scope>
    <source>
        <strain evidence="4">R40</strain>
    </source>
</reference>
<evidence type="ECO:0000256" key="1">
    <source>
        <dbReference type="PROSITE-ProRule" id="PRU00176"/>
    </source>
</evidence>
<dbReference type="InterPro" id="IPR035979">
    <property type="entry name" value="RBD_domain_sf"/>
</dbReference>
<dbReference type="InterPro" id="IPR000504">
    <property type="entry name" value="RRM_dom"/>
</dbReference>
<protein>
    <recommendedName>
        <fullName evidence="3">RRM domain-containing protein</fullName>
    </recommendedName>
</protein>
<dbReference type="CDD" id="cd00590">
    <property type="entry name" value="RRM_SF"/>
    <property type="match status" value="1"/>
</dbReference>
<dbReference type="Gene3D" id="3.30.70.330">
    <property type="match status" value="1"/>
</dbReference>
<proteinExistence type="predicted"/>
<dbReference type="InterPro" id="IPR012677">
    <property type="entry name" value="Nucleotide-bd_a/b_plait_sf"/>
</dbReference>
<feature type="domain" description="RRM" evidence="3">
    <location>
        <begin position="601"/>
        <end position="673"/>
    </location>
</feature>
<dbReference type="GO" id="GO:0003723">
    <property type="term" value="F:RNA binding"/>
    <property type="evidence" value="ECO:0007669"/>
    <property type="project" value="UniProtKB-UniRule"/>
</dbReference>
<comment type="caution">
    <text evidence="4">The sequence shown here is derived from an EMBL/GenBank/DDBJ whole genome shotgun (WGS) entry which is preliminary data.</text>
</comment>
<organism evidence="4 5">
    <name type="scientific">Ceratodon purpureus</name>
    <name type="common">Fire moss</name>
    <name type="synonym">Dicranum purpureum</name>
    <dbReference type="NCBI Taxonomy" id="3225"/>
    <lineage>
        <taxon>Eukaryota</taxon>
        <taxon>Viridiplantae</taxon>
        <taxon>Streptophyta</taxon>
        <taxon>Embryophyta</taxon>
        <taxon>Bryophyta</taxon>
        <taxon>Bryophytina</taxon>
        <taxon>Bryopsida</taxon>
        <taxon>Dicranidae</taxon>
        <taxon>Pseudoditrichales</taxon>
        <taxon>Ditrichaceae</taxon>
        <taxon>Ceratodon</taxon>
    </lineage>
</organism>
<dbReference type="EMBL" id="CM026426">
    <property type="protein sequence ID" value="KAG0574767.1"/>
    <property type="molecule type" value="Genomic_DNA"/>
</dbReference>
<keyword evidence="1" id="KW-0694">RNA-binding</keyword>
<dbReference type="SUPFAM" id="SSF54928">
    <property type="entry name" value="RNA-binding domain, RBD"/>
    <property type="match status" value="1"/>
</dbReference>